<sequence>MYKAFRWGARPRRDLKTKRIFNFFPSFFSLWFLRSDVFSVSHSYLFTPSSKVFLLIFTRQKGRRERKNVEDTPIIHLEISLRPFLLPSRLYLSLSLPLHFLRCVDTLLSLLSVLSSLFSLLGPLQRSLLSKKSHSPLHI</sequence>
<dbReference type="Proteomes" id="UP000221165">
    <property type="component" value="Unassembled WGS sequence"/>
</dbReference>
<evidence type="ECO:0000313" key="2">
    <source>
        <dbReference type="EMBL" id="PHJ14867.1"/>
    </source>
</evidence>
<dbReference type="AlphaFoldDB" id="A0A2C6K9K8"/>
<evidence type="ECO:0000313" key="3">
    <source>
        <dbReference type="Proteomes" id="UP000221165"/>
    </source>
</evidence>
<accession>A0A2C6K9K8</accession>
<reference evidence="2 3" key="1">
    <citation type="journal article" date="2017" name="Int. J. Parasitol.">
        <title>The genome of the protozoan parasite Cystoisospora suis and a reverse vaccinology approach to identify vaccine candidates.</title>
        <authorList>
            <person name="Palmieri N."/>
            <person name="Shrestha A."/>
            <person name="Ruttkowski B."/>
            <person name="Beck T."/>
            <person name="Vogl C."/>
            <person name="Tomley F."/>
            <person name="Blake D.P."/>
            <person name="Joachim A."/>
        </authorList>
    </citation>
    <scope>NUCLEOTIDE SEQUENCE [LARGE SCALE GENOMIC DNA]</scope>
    <source>
        <strain evidence="2 3">Wien I</strain>
    </source>
</reference>
<keyword evidence="1" id="KW-1133">Transmembrane helix</keyword>
<keyword evidence="3" id="KW-1185">Reference proteome</keyword>
<dbReference type="VEuPathDB" id="ToxoDB:CSUI_011323"/>
<feature type="transmembrane region" description="Helical" evidence="1">
    <location>
        <begin position="20"/>
        <end position="45"/>
    </location>
</feature>
<comment type="caution">
    <text evidence="2">The sequence shown here is derived from an EMBL/GenBank/DDBJ whole genome shotgun (WGS) entry which is preliminary data.</text>
</comment>
<evidence type="ECO:0008006" key="4">
    <source>
        <dbReference type="Google" id="ProtNLM"/>
    </source>
</evidence>
<dbReference type="EMBL" id="MIGC01010818">
    <property type="protein sequence ID" value="PHJ14867.1"/>
    <property type="molecule type" value="Genomic_DNA"/>
</dbReference>
<keyword evidence="1" id="KW-0812">Transmembrane</keyword>
<organism evidence="2 3">
    <name type="scientific">Cystoisospora suis</name>
    <dbReference type="NCBI Taxonomy" id="483139"/>
    <lineage>
        <taxon>Eukaryota</taxon>
        <taxon>Sar</taxon>
        <taxon>Alveolata</taxon>
        <taxon>Apicomplexa</taxon>
        <taxon>Conoidasida</taxon>
        <taxon>Coccidia</taxon>
        <taxon>Eucoccidiorida</taxon>
        <taxon>Eimeriorina</taxon>
        <taxon>Sarcocystidae</taxon>
        <taxon>Cystoisospora</taxon>
    </lineage>
</organism>
<dbReference type="RefSeq" id="XP_067916601.1">
    <property type="nucleotide sequence ID" value="XM_068071423.1"/>
</dbReference>
<protein>
    <recommendedName>
        <fullName evidence="4">Transmembrane protein</fullName>
    </recommendedName>
</protein>
<name>A0A2C6K9K8_9APIC</name>
<keyword evidence="1" id="KW-0472">Membrane</keyword>
<feature type="transmembrane region" description="Helical" evidence="1">
    <location>
        <begin position="99"/>
        <end position="122"/>
    </location>
</feature>
<gene>
    <name evidence="2" type="ORF">CSUI_011323</name>
</gene>
<evidence type="ECO:0000256" key="1">
    <source>
        <dbReference type="SAM" id="Phobius"/>
    </source>
</evidence>
<dbReference type="GeneID" id="94434634"/>
<proteinExistence type="predicted"/>